<protein>
    <submittedName>
        <fullName evidence="2">Uncharacterized protein</fullName>
    </submittedName>
</protein>
<feature type="transmembrane region" description="Helical" evidence="1">
    <location>
        <begin position="6"/>
        <end position="25"/>
    </location>
</feature>
<name>A0A0I9UN53_BACFG</name>
<comment type="caution">
    <text evidence="2">The sequence shown here is derived from an EMBL/GenBank/DDBJ whole genome shotgun (WGS) entry which is preliminary data.</text>
</comment>
<keyword evidence="1" id="KW-0812">Transmembrane</keyword>
<reference evidence="2" key="1">
    <citation type="book" date="2014" name="THE 24TH EUROPEAN CONGRESS OF CLINICAL MICROBIOLOGY AND INFECTIOUS DISEASES" publisher="ECCMID 2014" city="Barcelona, Spain">
        <title>Identification of resistance genes in three multidrug-resistant Bacteroides fragilis isolates by whole genome sequencing.</title>
        <editorList>
            <person name="Unknown"/>
            <person name="A."/>
        </editorList>
        <authorList>
            <person name="Sydenham T.V."/>
            <person name="Hasman H."/>
            <person name="Wang M."/>
            <person name="Soki J."/>
            <person name="Nagy E."/>
            <person name="Justesen U.S."/>
        </authorList>
    </citation>
    <scope>NUCLEOTIDE SEQUENCE</scope>
    <source>
        <strain evidence="2">DCMOUH0018B</strain>
    </source>
</reference>
<accession>A0A0I9UN53</accession>
<evidence type="ECO:0000313" key="2">
    <source>
        <dbReference type="EMBL" id="KFX73864.1"/>
    </source>
</evidence>
<dbReference type="AlphaFoldDB" id="A0A0I9UN53"/>
<keyword evidence="1" id="KW-0472">Membrane</keyword>
<organism evidence="2">
    <name type="scientific">Bacteroides fragilis</name>
    <dbReference type="NCBI Taxonomy" id="817"/>
    <lineage>
        <taxon>Bacteria</taxon>
        <taxon>Pseudomonadati</taxon>
        <taxon>Bacteroidota</taxon>
        <taxon>Bacteroidia</taxon>
        <taxon>Bacteroidales</taxon>
        <taxon>Bacteroidaceae</taxon>
        <taxon>Bacteroides</taxon>
    </lineage>
</organism>
<evidence type="ECO:0000256" key="1">
    <source>
        <dbReference type="SAM" id="Phobius"/>
    </source>
</evidence>
<gene>
    <name evidence="2" type="ORF">EE52_0215635</name>
</gene>
<dbReference type="EMBL" id="JMZZ02000156">
    <property type="protein sequence ID" value="KFX73864.1"/>
    <property type="molecule type" value="Genomic_DNA"/>
</dbReference>
<dbReference type="RefSeq" id="WP_044301043.1">
    <property type="nucleotide sequence ID" value="NZ_CAEUHN010000012.1"/>
</dbReference>
<dbReference type="PATRIC" id="fig|817.53.peg.3227"/>
<sequence length="139" mass="16598">MIDFLTIVLLVFGVLQIILFFKIWGMTNDVNNIKQKLETKPEDLLITEAQTKALNGNKMEAFELYQKAFYKSVIELFNKTIKEYGDEDNLDYKERNEYYRSEYNKVVKYFSKRTKKLDMELHSEKLDSYDKVYSIICKS</sequence>
<proteinExistence type="predicted"/>
<keyword evidence="1" id="KW-1133">Transmembrane helix</keyword>
<reference evidence="2" key="2">
    <citation type="submission" date="2014-07" db="EMBL/GenBank/DDBJ databases">
        <title>Genetics and epidemiology of antimicrobial resistance in B. fragilis group.</title>
        <authorList>
            <person name="Sydenham T.V."/>
            <person name="Hasman H."/>
            <person name="Kemp M."/>
            <person name="Justesen U.S."/>
        </authorList>
    </citation>
    <scope>NUCLEOTIDE SEQUENCE [LARGE SCALE GENOMIC DNA]</scope>
    <source>
        <strain evidence="2">DCMOUH0018B</strain>
    </source>
</reference>